<protein>
    <recommendedName>
        <fullName evidence="2">Carrier domain-containing protein</fullName>
    </recommendedName>
</protein>
<dbReference type="SUPFAM" id="SSF56801">
    <property type="entry name" value="Acetyl-CoA synthetase-like"/>
    <property type="match status" value="1"/>
</dbReference>
<evidence type="ECO:0000259" key="2">
    <source>
        <dbReference type="PROSITE" id="PS50075"/>
    </source>
</evidence>
<gene>
    <name evidence="3" type="ORF">FC695_37165</name>
</gene>
<dbReference type="GO" id="GO:0031177">
    <property type="term" value="F:phosphopantetheine binding"/>
    <property type="evidence" value="ECO:0007669"/>
    <property type="project" value="TreeGrafter"/>
</dbReference>
<feature type="non-terminal residue" evidence="3">
    <location>
        <position position="157"/>
    </location>
</feature>
<accession>A0A9X9F1Z2</accession>
<dbReference type="GO" id="GO:0043041">
    <property type="term" value="P:amino acid activation for nonribosomal peptide biosynthetic process"/>
    <property type="evidence" value="ECO:0007669"/>
    <property type="project" value="TreeGrafter"/>
</dbReference>
<dbReference type="EMBL" id="SZOH01003917">
    <property type="protein sequence ID" value="TKI88717.1"/>
    <property type="molecule type" value="Genomic_DNA"/>
</dbReference>
<dbReference type="GO" id="GO:0044550">
    <property type="term" value="P:secondary metabolite biosynthetic process"/>
    <property type="evidence" value="ECO:0007669"/>
    <property type="project" value="TreeGrafter"/>
</dbReference>
<organism evidence="3 4">
    <name type="scientific">Bacillus cereus</name>
    <dbReference type="NCBI Taxonomy" id="1396"/>
    <lineage>
        <taxon>Bacteria</taxon>
        <taxon>Bacillati</taxon>
        <taxon>Bacillota</taxon>
        <taxon>Bacilli</taxon>
        <taxon>Bacillales</taxon>
        <taxon>Bacillaceae</taxon>
        <taxon>Bacillus</taxon>
        <taxon>Bacillus cereus group</taxon>
    </lineage>
</organism>
<evidence type="ECO:0000313" key="4">
    <source>
        <dbReference type="Proteomes" id="UP000308444"/>
    </source>
</evidence>
<feature type="region of interest" description="Disordered" evidence="1">
    <location>
        <begin position="60"/>
        <end position="85"/>
    </location>
</feature>
<feature type="domain" description="Carrier" evidence="2">
    <location>
        <begin position="83"/>
        <end position="157"/>
    </location>
</feature>
<dbReference type="InterPro" id="IPR009081">
    <property type="entry name" value="PP-bd_ACP"/>
</dbReference>
<dbReference type="Gene3D" id="1.10.1200.10">
    <property type="entry name" value="ACP-like"/>
    <property type="match status" value="1"/>
</dbReference>
<dbReference type="SUPFAM" id="SSF47336">
    <property type="entry name" value="ACP-like"/>
    <property type="match status" value="1"/>
</dbReference>
<comment type="caution">
    <text evidence="3">The sequence shown here is derived from an EMBL/GenBank/DDBJ whole genome shotgun (WGS) entry which is preliminary data.</text>
</comment>
<sequence length="157" mass="17558">EAVIVDIQDEDGQKKLVAYFVAKSLVSISDLKLHLAKLVPSYMIPTFFVEVENIPLTPSGKVDRHSLPSPRSLPKNEEESMMSPSNELESRLVEIWKSILKIEAVGVEDDFFDLGGNSLLAIELDLALENENLNTDDLVAYTKRNIKQLAAYIAEKK</sequence>
<reference evidence="3 4" key="1">
    <citation type="journal article" date="2019" name="Environ. Microbiol.">
        <title>An active ?-lactamase is a part of an orchestrated cell wall stress resistance network of Bacillus subtilis and related rhizosphere species.</title>
        <authorList>
            <person name="Bucher T."/>
            <person name="Keren-Paz A."/>
            <person name="Hausser J."/>
            <person name="Olender T."/>
            <person name="Cytryn E."/>
            <person name="Kolodkin-Gal I."/>
        </authorList>
    </citation>
    <scope>NUCLEOTIDE SEQUENCE [LARGE SCALE GENOMIC DNA]</scope>
    <source>
        <strain evidence="3 4">I32</strain>
    </source>
</reference>
<evidence type="ECO:0000313" key="3">
    <source>
        <dbReference type="EMBL" id="TKI88717.1"/>
    </source>
</evidence>
<dbReference type="PROSITE" id="PS50075">
    <property type="entry name" value="CARRIER"/>
    <property type="match status" value="1"/>
</dbReference>
<proteinExistence type="predicted"/>
<dbReference type="Gene3D" id="3.30.300.30">
    <property type="match status" value="1"/>
</dbReference>
<dbReference type="Pfam" id="PF00550">
    <property type="entry name" value="PP-binding"/>
    <property type="match status" value="1"/>
</dbReference>
<dbReference type="Proteomes" id="UP000308444">
    <property type="component" value="Unassembled WGS sequence"/>
</dbReference>
<dbReference type="GO" id="GO:0005737">
    <property type="term" value="C:cytoplasm"/>
    <property type="evidence" value="ECO:0007669"/>
    <property type="project" value="TreeGrafter"/>
</dbReference>
<dbReference type="PANTHER" id="PTHR45527">
    <property type="entry name" value="NONRIBOSOMAL PEPTIDE SYNTHETASE"/>
    <property type="match status" value="1"/>
</dbReference>
<dbReference type="AlphaFoldDB" id="A0A9X9F1Z2"/>
<evidence type="ECO:0000256" key="1">
    <source>
        <dbReference type="SAM" id="MobiDB-lite"/>
    </source>
</evidence>
<name>A0A9X9F1Z2_BACCE</name>
<dbReference type="InterPro" id="IPR036736">
    <property type="entry name" value="ACP-like_sf"/>
</dbReference>
<dbReference type="Pfam" id="PF13193">
    <property type="entry name" value="AMP-binding_C"/>
    <property type="match status" value="1"/>
</dbReference>
<dbReference type="PANTHER" id="PTHR45527:SF1">
    <property type="entry name" value="FATTY ACID SYNTHASE"/>
    <property type="match status" value="1"/>
</dbReference>
<dbReference type="InterPro" id="IPR045851">
    <property type="entry name" value="AMP-bd_C_sf"/>
</dbReference>
<feature type="non-terminal residue" evidence="3">
    <location>
        <position position="1"/>
    </location>
</feature>
<dbReference type="InterPro" id="IPR025110">
    <property type="entry name" value="AMP-bd_C"/>
</dbReference>